<sequence length="758" mass="84689">MRSTANIAIRILSITLLLSIFSHVYSQDPVVAFINNSNKTLCPLNNGIITSLQTSSLEISGPTDKTWFASYSVNGGPAENMNGSMGINTDTFDFEISFRNDSQKLKTFSITIEKAWLEDGTQLDISTDDRTRDITVYPLTIPSVQAYESKIKTSSEYDYTVIIGMNSTYTGELPAGANQINYQTEIIDAYKYINFRVKWQAEAGITTFKSIEKTGFGCNSDTIYSDIELKSEFSLDLGEDKNICSGDAITISPTINLKSDYSYLWETGETTETIEVNQSGEYELTVTDLKDNQKITDQIIVTVHNAPEIDIADIIMMDGAPIQVNIQKEGCTYLWSTGETTSEIEIASPGDYSVMITSEYGCSNSKSFTVKDQSSFFTLSLPNIIHMCAQETMTLSPYMDINQTYTYLWSTGSTKREIEISSEGIYTLTATDPNGYSQTASSQIYYHSKPIVDLGVDFILWDGESKQLDAQNAGASYRWNTLETSQVITVNSGGDFWVNVIDEYGCANADTIFVDYRDGEKFRVELGEDKSICQGDSILIIPEIIGHPIAPLIYNWIDLNHTEAEIYLKEDGDYTLEVTDNLGNTESAQIHITILPLPIVNLGEDIIDSPNLEQELIANVDKVSYNWSTGEITKSITIEKTGTYWLEVIDEAQCSARDSIYVKFLNDYPFVGLPKAFSPNGDSHNDLLFVRGTDINKIKLTIYNRSGKKVFETSDVNQGWDGTHNGHFQDMDSYYYNLDITYTNGVIRTKTGKFALLK</sequence>
<reference evidence="1 2" key="1">
    <citation type="submission" date="2018-07" db="EMBL/GenBank/DDBJ databases">
        <title>Draft genome sequence of Ancylomarina sp. M1P.</title>
        <authorList>
            <person name="Yadav S."/>
            <person name="Villanueva L."/>
            <person name="Damste J.S.S."/>
        </authorList>
    </citation>
    <scope>NUCLEOTIDE SEQUENCE [LARGE SCALE GENOMIC DNA]</scope>
    <source>
        <strain evidence="1 2">M1P</strain>
    </source>
</reference>
<dbReference type="RefSeq" id="WP_125030891.1">
    <property type="nucleotide sequence ID" value="NZ_JAPXVP010000008.1"/>
</dbReference>
<comment type="caution">
    <text evidence="1">The sequence shown here is derived from an EMBL/GenBank/DDBJ whole genome shotgun (WGS) entry which is preliminary data.</text>
</comment>
<name>A0A425Y0C6_9BACT</name>
<accession>A0A425Y0C6</accession>
<protein>
    <submittedName>
        <fullName evidence="1">Gliding motility-associated C-terminal domain-containing protein</fullName>
    </submittedName>
</protein>
<evidence type="ECO:0000313" key="1">
    <source>
        <dbReference type="EMBL" id="RRG21199.1"/>
    </source>
</evidence>
<keyword evidence="2" id="KW-1185">Reference proteome</keyword>
<gene>
    <name evidence="1" type="ORF">DWB61_10715</name>
</gene>
<dbReference type="AlphaFoldDB" id="A0A425Y0C6"/>
<evidence type="ECO:0000313" key="2">
    <source>
        <dbReference type="Proteomes" id="UP000285794"/>
    </source>
</evidence>
<dbReference type="Proteomes" id="UP000285794">
    <property type="component" value="Unassembled WGS sequence"/>
</dbReference>
<dbReference type="NCBIfam" id="TIGR04131">
    <property type="entry name" value="Bac_Flav_CTERM"/>
    <property type="match status" value="1"/>
</dbReference>
<dbReference type="Pfam" id="PF13585">
    <property type="entry name" value="CHU_C"/>
    <property type="match status" value="1"/>
</dbReference>
<dbReference type="InterPro" id="IPR026341">
    <property type="entry name" value="T9SS_type_B"/>
</dbReference>
<organism evidence="1 2">
    <name type="scientific">Ancylomarina euxinus</name>
    <dbReference type="NCBI Taxonomy" id="2283627"/>
    <lineage>
        <taxon>Bacteria</taxon>
        <taxon>Pseudomonadati</taxon>
        <taxon>Bacteroidota</taxon>
        <taxon>Bacteroidia</taxon>
        <taxon>Marinilabiliales</taxon>
        <taxon>Marinifilaceae</taxon>
        <taxon>Ancylomarina</taxon>
    </lineage>
</organism>
<proteinExistence type="predicted"/>
<dbReference type="EMBL" id="QQWG01000009">
    <property type="protein sequence ID" value="RRG21199.1"/>
    <property type="molecule type" value="Genomic_DNA"/>
</dbReference>
<dbReference type="OrthoDB" id="1108781at2"/>